<evidence type="ECO:0000313" key="13">
    <source>
        <dbReference type="EMBL" id="QDT90974.1"/>
    </source>
</evidence>
<feature type="domain" description="G" evidence="11">
    <location>
        <begin position="185"/>
        <end position="303"/>
    </location>
</feature>
<dbReference type="InterPro" id="IPR016484">
    <property type="entry name" value="GTPase_Der"/>
</dbReference>
<evidence type="ECO:0000256" key="6">
    <source>
        <dbReference type="ARBA" id="ARBA00023134"/>
    </source>
</evidence>
<keyword evidence="14" id="KW-1185">Reference proteome</keyword>
<dbReference type="InterPro" id="IPR006073">
    <property type="entry name" value="GTP-bd"/>
</dbReference>
<dbReference type="Pfam" id="PF14714">
    <property type="entry name" value="KH_dom-like"/>
    <property type="match status" value="1"/>
</dbReference>
<proteinExistence type="inferred from homology"/>
<feature type="domain" description="GTPase Der C-terminal KH-domain-like" evidence="12">
    <location>
        <begin position="361"/>
        <end position="441"/>
    </location>
</feature>
<feature type="compositionally biased region" description="Basic and acidic residues" evidence="10">
    <location>
        <begin position="467"/>
        <end position="477"/>
    </location>
</feature>
<dbReference type="CDD" id="cd01895">
    <property type="entry name" value="EngA2"/>
    <property type="match status" value="1"/>
</dbReference>
<sequence length="477" mass="54178">MAIPKIAIVGRPNVGKSSIFNWLAGHRVAIVDPTAGVTRDRVTYLVHEKDRYFELVDTGGIGITDSDDLSEDIERQIQVGIDEADLILFVVDGSLGVAHLDEEVATRLRLIEKPKILCINKCDSTKTDDEAAQFFRLTNSPVVLTSVKGNRNRNELLDEIMDQLPPAEELEESEGDTLSADPELKIAIVGRRNVGKSTFINALAESERMIVSEVAGTTRDSVDIRFEFDDKSFLAIDTPGVRKRKSLANDIEFYGLTRAKRSIRRANVVLMFFDSQETVSKVDKQLVAEIDENHKPCIFVINKWDLGREKKMTSEKWDEYLTSQFRTMRHAPVAFVTAKDSRNIKQVINLAQTIYKQSRIRVSTGRLNKIVRAAIQNNQPPYSKNHRPKIYYATQVATEPPTIVLKCNDQKLFTESWKRYLSGVLREALPFKEIPIKIYYRPKDAKDESSPSLDMVEQDDFEVFSPNEHRNQKGDNV</sequence>
<dbReference type="PIRSF" id="PIRSF006485">
    <property type="entry name" value="GTP-binding_EngA"/>
    <property type="match status" value="1"/>
</dbReference>
<dbReference type="InterPro" id="IPR027417">
    <property type="entry name" value="P-loop_NTPase"/>
</dbReference>
<dbReference type="PRINTS" id="PR00326">
    <property type="entry name" value="GTP1OBG"/>
</dbReference>
<dbReference type="PANTHER" id="PTHR43834:SF6">
    <property type="entry name" value="GTPASE DER"/>
    <property type="match status" value="1"/>
</dbReference>
<dbReference type="EMBL" id="CP036343">
    <property type="protein sequence ID" value="QDT90974.1"/>
    <property type="molecule type" value="Genomic_DNA"/>
</dbReference>
<reference evidence="13 14" key="1">
    <citation type="submission" date="2019-02" db="EMBL/GenBank/DDBJ databases">
        <title>Deep-cultivation of Planctomycetes and their phenomic and genomic characterization uncovers novel biology.</title>
        <authorList>
            <person name="Wiegand S."/>
            <person name="Jogler M."/>
            <person name="Boedeker C."/>
            <person name="Pinto D."/>
            <person name="Vollmers J."/>
            <person name="Rivas-Marin E."/>
            <person name="Kohn T."/>
            <person name="Peeters S.H."/>
            <person name="Heuer A."/>
            <person name="Rast P."/>
            <person name="Oberbeckmann S."/>
            <person name="Bunk B."/>
            <person name="Jeske O."/>
            <person name="Meyerdierks A."/>
            <person name="Storesund J.E."/>
            <person name="Kallscheuer N."/>
            <person name="Luecker S."/>
            <person name="Lage O.M."/>
            <person name="Pohl T."/>
            <person name="Merkel B.J."/>
            <person name="Hornburger P."/>
            <person name="Mueller R.-W."/>
            <person name="Bruemmer F."/>
            <person name="Labrenz M."/>
            <person name="Spormann A.M."/>
            <person name="Op den Camp H."/>
            <person name="Overmann J."/>
            <person name="Amann R."/>
            <person name="Jetten M.S.M."/>
            <person name="Mascher T."/>
            <person name="Medema M.H."/>
            <person name="Devos D.P."/>
            <person name="Kaster A.-K."/>
            <person name="Ovreas L."/>
            <person name="Rohde M."/>
            <person name="Galperin M.Y."/>
            <person name="Jogler C."/>
        </authorList>
    </citation>
    <scope>NUCLEOTIDE SEQUENCE [LARGE SCALE GENOMIC DNA]</scope>
    <source>
        <strain evidence="13 14">Pan161</strain>
    </source>
</reference>
<comment type="function">
    <text evidence="8 9">GTPase that plays an essential role in the late steps of ribosome biogenesis.</text>
</comment>
<dbReference type="InterPro" id="IPR005225">
    <property type="entry name" value="Small_GTP-bd"/>
</dbReference>
<dbReference type="RefSeq" id="WP_145227325.1">
    <property type="nucleotide sequence ID" value="NZ_CP036343.1"/>
</dbReference>
<feature type="domain" description="G" evidence="11">
    <location>
        <begin position="5"/>
        <end position="121"/>
    </location>
</feature>
<evidence type="ECO:0000259" key="11">
    <source>
        <dbReference type="Pfam" id="PF01926"/>
    </source>
</evidence>
<evidence type="ECO:0000256" key="2">
    <source>
        <dbReference type="ARBA" id="ARBA00020953"/>
    </source>
</evidence>
<dbReference type="GO" id="GO:0043022">
    <property type="term" value="F:ribosome binding"/>
    <property type="evidence" value="ECO:0007669"/>
    <property type="project" value="TreeGrafter"/>
</dbReference>
<dbReference type="FunFam" id="3.40.50.300:FF:000040">
    <property type="entry name" value="GTPase Der"/>
    <property type="match status" value="1"/>
</dbReference>
<keyword evidence="3 8" id="KW-0690">Ribosome biogenesis</keyword>
<gene>
    <name evidence="8 13" type="primary">der</name>
    <name evidence="13" type="ORF">Pan161_26280</name>
</gene>
<dbReference type="Gene3D" id="3.40.50.300">
    <property type="entry name" value="P-loop containing nucleotide triphosphate hydrolases"/>
    <property type="match status" value="2"/>
</dbReference>
<evidence type="ECO:0000256" key="3">
    <source>
        <dbReference type="ARBA" id="ARBA00022517"/>
    </source>
</evidence>
<dbReference type="GO" id="GO:0005525">
    <property type="term" value="F:GTP binding"/>
    <property type="evidence" value="ECO:0007669"/>
    <property type="project" value="UniProtKB-UniRule"/>
</dbReference>
<keyword evidence="6 8" id="KW-0342">GTP-binding</keyword>
<dbReference type="GO" id="GO:0042254">
    <property type="term" value="P:ribosome biogenesis"/>
    <property type="evidence" value="ECO:0007669"/>
    <property type="project" value="UniProtKB-KW"/>
</dbReference>
<keyword evidence="4 9" id="KW-0677">Repeat</keyword>
<dbReference type="Gene3D" id="3.30.300.20">
    <property type="match status" value="1"/>
</dbReference>
<dbReference type="InterPro" id="IPR032859">
    <property type="entry name" value="KH_dom-like"/>
</dbReference>
<protein>
    <recommendedName>
        <fullName evidence="2 8">GTPase Der</fullName>
    </recommendedName>
    <alternativeName>
        <fullName evidence="7 8">GTP-binding protein EngA</fullName>
    </alternativeName>
</protein>
<feature type="binding site" evidence="8">
    <location>
        <begin position="120"/>
        <end position="123"/>
    </location>
    <ligand>
        <name>GTP</name>
        <dbReference type="ChEBI" id="CHEBI:37565"/>
        <label>1</label>
    </ligand>
</feature>
<keyword evidence="5 8" id="KW-0547">Nucleotide-binding</keyword>
<accession>A0A517VD90</accession>
<feature type="binding site" evidence="8">
    <location>
        <begin position="57"/>
        <end position="61"/>
    </location>
    <ligand>
        <name>GTP</name>
        <dbReference type="ChEBI" id="CHEBI:37565"/>
        <label>1</label>
    </ligand>
</feature>
<evidence type="ECO:0000256" key="10">
    <source>
        <dbReference type="SAM" id="MobiDB-lite"/>
    </source>
</evidence>
<evidence type="ECO:0000259" key="12">
    <source>
        <dbReference type="Pfam" id="PF14714"/>
    </source>
</evidence>
<organism evidence="13 14">
    <name type="scientific">Gimesia algae</name>
    <dbReference type="NCBI Taxonomy" id="2527971"/>
    <lineage>
        <taxon>Bacteria</taxon>
        <taxon>Pseudomonadati</taxon>
        <taxon>Planctomycetota</taxon>
        <taxon>Planctomycetia</taxon>
        <taxon>Planctomycetales</taxon>
        <taxon>Planctomycetaceae</taxon>
        <taxon>Gimesia</taxon>
    </lineage>
</organism>
<feature type="binding site" evidence="8">
    <location>
        <begin position="190"/>
        <end position="197"/>
    </location>
    <ligand>
        <name>GTP</name>
        <dbReference type="ChEBI" id="CHEBI:37565"/>
        <label>2</label>
    </ligand>
</feature>
<feature type="binding site" evidence="8">
    <location>
        <begin position="302"/>
        <end position="305"/>
    </location>
    <ligand>
        <name>GTP</name>
        <dbReference type="ChEBI" id="CHEBI:37565"/>
        <label>2</label>
    </ligand>
</feature>
<comment type="subunit">
    <text evidence="8">Associates with the 50S ribosomal subunit.</text>
</comment>
<dbReference type="InterPro" id="IPR015946">
    <property type="entry name" value="KH_dom-like_a/b"/>
</dbReference>
<dbReference type="NCBIfam" id="TIGR00231">
    <property type="entry name" value="small_GTP"/>
    <property type="match status" value="2"/>
</dbReference>
<evidence type="ECO:0000256" key="1">
    <source>
        <dbReference type="ARBA" id="ARBA00008279"/>
    </source>
</evidence>
<comment type="similarity">
    <text evidence="1 8 9">Belongs to the TRAFAC class TrmE-Era-EngA-EngB-Septin-like GTPase superfamily. EngA (Der) GTPase family.</text>
</comment>
<dbReference type="OrthoDB" id="9805918at2"/>
<dbReference type="Proteomes" id="UP000316855">
    <property type="component" value="Chromosome"/>
</dbReference>
<dbReference type="PANTHER" id="PTHR43834">
    <property type="entry name" value="GTPASE DER"/>
    <property type="match status" value="1"/>
</dbReference>
<evidence type="ECO:0000313" key="14">
    <source>
        <dbReference type="Proteomes" id="UP000316855"/>
    </source>
</evidence>
<dbReference type="NCBIfam" id="TIGR03594">
    <property type="entry name" value="GTPase_EngA"/>
    <property type="match status" value="1"/>
</dbReference>
<dbReference type="CDD" id="cd01894">
    <property type="entry name" value="EngA1"/>
    <property type="match status" value="1"/>
</dbReference>
<evidence type="ECO:0000256" key="8">
    <source>
        <dbReference type="HAMAP-Rule" id="MF_00195"/>
    </source>
</evidence>
<feature type="binding site" evidence="8">
    <location>
        <begin position="10"/>
        <end position="17"/>
    </location>
    <ligand>
        <name>GTP</name>
        <dbReference type="ChEBI" id="CHEBI:37565"/>
        <label>1</label>
    </ligand>
</feature>
<dbReference type="Pfam" id="PF01926">
    <property type="entry name" value="MMR_HSR1"/>
    <property type="match status" value="2"/>
</dbReference>
<evidence type="ECO:0000256" key="7">
    <source>
        <dbReference type="ARBA" id="ARBA00032345"/>
    </source>
</evidence>
<dbReference type="AlphaFoldDB" id="A0A517VD90"/>
<dbReference type="HAMAP" id="MF_00195">
    <property type="entry name" value="GTPase_Der"/>
    <property type="match status" value="1"/>
</dbReference>
<feature type="binding site" evidence="8">
    <location>
        <begin position="237"/>
        <end position="241"/>
    </location>
    <ligand>
        <name>GTP</name>
        <dbReference type="ChEBI" id="CHEBI:37565"/>
        <label>2</label>
    </ligand>
</feature>
<dbReference type="KEGG" id="gax:Pan161_26280"/>
<dbReference type="FunFam" id="3.30.300.20:FF:000004">
    <property type="entry name" value="GTPase Der"/>
    <property type="match status" value="1"/>
</dbReference>
<name>A0A517VD90_9PLAN</name>
<evidence type="ECO:0000256" key="4">
    <source>
        <dbReference type="ARBA" id="ARBA00022737"/>
    </source>
</evidence>
<dbReference type="SUPFAM" id="SSF52540">
    <property type="entry name" value="P-loop containing nucleoside triphosphate hydrolases"/>
    <property type="match status" value="2"/>
</dbReference>
<evidence type="ECO:0000256" key="9">
    <source>
        <dbReference type="RuleBase" id="RU004481"/>
    </source>
</evidence>
<evidence type="ECO:0000256" key="5">
    <source>
        <dbReference type="ARBA" id="ARBA00022741"/>
    </source>
</evidence>
<feature type="region of interest" description="Disordered" evidence="10">
    <location>
        <begin position="444"/>
        <end position="477"/>
    </location>
</feature>